<dbReference type="EMBL" id="LPXN01000047">
    <property type="protein sequence ID" value="KZD12172.1"/>
    <property type="molecule type" value="Genomic_DNA"/>
</dbReference>
<keyword evidence="6 11" id="KW-0472">Membrane</keyword>
<dbReference type="PRINTS" id="PR00762">
    <property type="entry name" value="CLCHANNEL"/>
</dbReference>
<dbReference type="InterPro" id="IPR001807">
    <property type="entry name" value="ClC"/>
</dbReference>
<keyword evidence="9" id="KW-0407">Ion channel</keyword>
<dbReference type="PANTHER" id="PTHR43427">
    <property type="entry name" value="CHLORIDE CHANNEL PROTEIN CLC-E"/>
    <property type="match status" value="1"/>
</dbReference>
<keyword evidence="4 11" id="KW-1133">Transmembrane helix</keyword>
<proteinExistence type="predicted"/>
<dbReference type="STRING" id="580166.AUP43_17175"/>
<keyword evidence="14" id="KW-1185">Reference proteome</keyword>
<dbReference type="Proteomes" id="UP000076400">
    <property type="component" value="Unassembled WGS sequence"/>
</dbReference>
<organism evidence="13 14">
    <name type="scientific">Oceanibaculum pacificum</name>
    <dbReference type="NCBI Taxonomy" id="580166"/>
    <lineage>
        <taxon>Bacteria</taxon>
        <taxon>Pseudomonadati</taxon>
        <taxon>Pseudomonadota</taxon>
        <taxon>Alphaproteobacteria</taxon>
        <taxon>Rhodospirillales</taxon>
        <taxon>Oceanibaculaceae</taxon>
        <taxon>Oceanibaculum</taxon>
    </lineage>
</organism>
<feature type="transmembrane region" description="Helical" evidence="11">
    <location>
        <begin position="335"/>
        <end position="354"/>
    </location>
</feature>
<dbReference type="InterPro" id="IPR046342">
    <property type="entry name" value="CBS_dom_sf"/>
</dbReference>
<dbReference type="Pfam" id="PF00571">
    <property type="entry name" value="CBS"/>
    <property type="match status" value="2"/>
</dbReference>
<evidence type="ECO:0000256" key="6">
    <source>
        <dbReference type="ARBA" id="ARBA00023136"/>
    </source>
</evidence>
<name>A0A154WF86_9PROT</name>
<evidence type="ECO:0000256" key="4">
    <source>
        <dbReference type="ARBA" id="ARBA00022989"/>
    </source>
</evidence>
<feature type="transmembrane region" description="Helical" evidence="11">
    <location>
        <begin position="308"/>
        <end position="329"/>
    </location>
</feature>
<keyword evidence="3 11" id="KW-0812">Transmembrane</keyword>
<evidence type="ECO:0000256" key="5">
    <source>
        <dbReference type="ARBA" id="ARBA00023065"/>
    </source>
</evidence>
<dbReference type="Pfam" id="PF00654">
    <property type="entry name" value="Voltage_CLC"/>
    <property type="match status" value="1"/>
</dbReference>
<dbReference type="AlphaFoldDB" id="A0A154WF86"/>
<evidence type="ECO:0000256" key="7">
    <source>
        <dbReference type="ARBA" id="ARBA00023173"/>
    </source>
</evidence>
<dbReference type="Gene3D" id="1.10.3080.10">
    <property type="entry name" value="Clc chloride channel"/>
    <property type="match status" value="1"/>
</dbReference>
<dbReference type="GO" id="GO:0034707">
    <property type="term" value="C:chloride channel complex"/>
    <property type="evidence" value="ECO:0007669"/>
    <property type="project" value="UniProtKB-KW"/>
</dbReference>
<sequence length="587" mass="61514">MTRLTGGVGRLLRQDHIRLGVLSVVVGVAAAFAAILFREGIELFQSLFLGFRGEWVASFAAAQPWWRIMLAPAAGGVLIGLLIQYAMPGGSAKGVPDVIEASALRGGRIGVRGGLGSAVLCALSLGSGASVGREGPAVHLGATIASWLSRRIGLGRSSVRVLLGCGVASAVSASFNAPMAGAFFALEVVIGHYGLQAFAPIVVASVLGAIVSRMHFGDFPAFTVPGVVEVSVFEYPAFILLGLCSAAVAILFVRSVDWAEWATTRIAVPRFVRTGAAGLAIGLIALLVPEVLGVGYEATDLAIQAQYGFWMLVLLLVAKMAATAIALGGGFPGGVFSPALFLGAMLGGAFGIVAEMPFPQHAAGAGAYTLIGMASVAAGVLGAPISTVLMLFEMTGDYQVTIAAMVAVAVSSLVTRQALGHSFFTWQLAKRGLTIKGGHEVGILQEIKVRTLLRTDQETVGPDDDIVELRAHLLKAPQAELFVVEDRKLLGILTLADLGSAAFDLETKKGPTAREAMRADPPFLSAEDDLEAAVKLFAQIEEGLLPVVEDRRTKRLIGCLHERDAMRAYNKALIRLRAEEHGEKVAD</sequence>
<keyword evidence="8" id="KW-0868">Chloride</keyword>
<dbReference type="CDD" id="cd00400">
    <property type="entry name" value="Voltage_gated_ClC"/>
    <property type="match status" value="1"/>
</dbReference>
<reference evidence="13 14" key="1">
    <citation type="submission" date="2015-12" db="EMBL/GenBank/DDBJ databases">
        <title>Genome sequence of Oceanibaculum pacificum MCCC 1A02656.</title>
        <authorList>
            <person name="Lu L."/>
            <person name="Lai Q."/>
            <person name="Shao Z."/>
            <person name="Qian P."/>
        </authorList>
    </citation>
    <scope>NUCLEOTIDE SEQUENCE [LARGE SCALE GENOMIC DNA]</scope>
    <source>
        <strain evidence="13 14">MCCC 1A02656</strain>
    </source>
</reference>
<dbReference type="PANTHER" id="PTHR43427:SF6">
    <property type="entry name" value="CHLORIDE CHANNEL PROTEIN CLC-E"/>
    <property type="match status" value="1"/>
</dbReference>
<dbReference type="CDD" id="cd02205">
    <property type="entry name" value="CBS_pair_SF"/>
    <property type="match status" value="1"/>
</dbReference>
<evidence type="ECO:0000256" key="11">
    <source>
        <dbReference type="SAM" id="Phobius"/>
    </source>
</evidence>
<evidence type="ECO:0000256" key="8">
    <source>
        <dbReference type="ARBA" id="ARBA00023214"/>
    </source>
</evidence>
<evidence type="ECO:0000256" key="2">
    <source>
        <dbReference type="ARBA" id="ARBA00022448"/>
    </source>
</evidence>
<dbReference type="InterPro" id="IPR000644">
    <property type="entry name" value="CBS_dom"/>
</dbReference>
<feature type="domain" description="CBS" evidence="12">
    <location>
        <begin position="517"/>
        <end position="576"/>
    </location>
</feature>
<feature type="transmembrane region" description="Helical" evidence="11">
    <location>
        <begin position="276"/>
        <end position="296"/>
    </location>
</feature>
<evidence type="ECO:0000256" key="3">
    <source>
        <dbReference type="ARBA" id="ARBA00022692"/>
    </source>
</evidence>
<evidence type="ECO:0000313" key="13">
    <source>
        <dbReference type="EMBL" id="KZD12172.1"/>
    </source>
</evidence>
<evidence type="ECO:0000256" key="9">
    <source>
        <dbReference type="ARBA" id="ARBA00023303"/>
    </source>
</evidence>
<dbReference type="Gene3D" id="3.10.580.10">
    <property type="entry name" value="CBS-domain"/>
    <property type="match status" value="1"/>
</dbReference>
<gene>
    <name evidence="13" type="ORF">AUP43_17175</name>
</gene>
<keyword evidence="10" id="KW-0129">CBS domain</keyword>
<comment type="caution">
    <text evidence="13">The sequence shown here is derived from an EMBL/GenBank/DDBJ whole genome shotgun (WGS) entry which is preliminary data.</text>
</comment>
<evidence type="ECO:0000256" key="1">
    <source>
        <dbReference type="ARBA" id="ARBA00004141"/>
    </source>
</evidence>
<dbReference type="InterPro" id="IPR014743">
    <property type="entry name" value="Cl-channel_core"/>
</dbReference>
<protein>
    <submittedName>
        <fullName evidence="13">Chloride channel protein</fullName>
    </submittedName>
</protein>
<keyword evidence="2" id="KW-0813">Transport</keyword>
<evidence type="ECO:0000259" key="12">
    <source>
        <dbReference type="PROSITE" id="PS51371"/>
    </source>
</evidence>
<accession>A0A154WF86</accession>
<evidence type="ECO:0000313" key="14">
    <source>
        <dbReference type="Proteomes" id="UP000076400"/>
    </source>
</evidence>
<dbReference type="PROSITE" id="PS51371">
    <property type="entry name" value="CBS"/>
    <property type="match status" value="1"/>
</dbReference>
<evidence type="ECO:0000256" key="10">
    <source>
        <dbReference type="PROSITE-ProRule" id="PRU00703"/>
    </source>
</evidence>
<feature type="transmembrane region" description="Helical" evidence="11">
    <location>
        <begin position="65"/>
        <end position="83"/>
    </location>
</feature>
<feature type="transmembrane region" description="Helical" evidence="11">
    <location>
        <begin position="398"/>
        <end position="415"/>
    </location>
</feature>
<feature type="transmembrane region" description="Helical" evidence="11">
    <location>
        <begin position="366"/>
        <end position="392"/>
    </location>
</feature>
<comment type="subcellular location">
    <subcellularLocation>
        <location evidence="1">Membrane</location>
        <topology evidence="1">Multi-pass membrane protein</topology>
    </subcellularLocation>
</comment>
<feature type="transmembrane region" description="Helical" evidence="11">
    <location>
        <begin position="232"/>
        <end position="256"/>
    </location>
</feature>
<keyword evidence="7" id="KW-0869">Chloride channel</keyword>
<dbReference type="SUPFAM" id="SSF54631">
    <property type="entry name" value="CBS-domain pair"/>
    <property type="match status" value="1"/>
</dbReference>
<dbReference type="SUPFAM" id="SSF81340">
    <property type="entry name" value="Clc chloride channel"/>
    <property type="match status" value="1"/>
</dbReference>
<dbReference type="InterPro" id="IPR050368">
    <property type="entry name" value="ClC-type_chloride_channel"/>
</dbReference>
<feature type="transmembrane region" description="Helical" evidence="11">
    <location>
        <begin position="190"/>
        <end position="211"/>
    </location>
</feature>
<dbReference type="GO" id="GO:0005254">
    <property type="term" value="F:chloride channel activity"/>
    <property type="evidence" value="ECO:0007669"/>
    <property type="project" value="UniProtKB-KW"/>
</dbReference>
<keyword evidence="5" id="KW-0406">Ion transport</keyword>
<feature type="transmembrane region" description="Helical" evidence="11">
    <location>
        <begin position="19"/>
        <end position="37"/>
    </location>
</feature>